<feature type="transmembrane region" description="Helical" evidence="1">
    <location>
        <begin position="7"/>
        <end position="28"/>
    </location>
</feature>
<keyword evidence="3" id="KW-1185">Reference proteome</keyword>
<dbReference type="Proteomes" id="UP001231197">
    <property type="component" value="Unassembled WGS sequence"/>
</dbReference>
<sequence>MKKIGGYLIIIGLALIILPYFGLTIMFLGEIDELGVTAAWAIKIGLIVFGAALYFMGNSAKTNQNEINVPHKETTE</sequence>
<organism evidence="2 3">
    <name type="scientific">Winogradskyella bathintestinalis</name>
    <dbReference type="NCBI Taxonomy" id="3035208"/>
    <lineage>
        <taxon>Bacteria</taxon>
        <taxon>Pseudomonadati</taxon>
        <taxon>Bacteroidota</taxon>
        <taxon>Flavobacteriia</taxon>
        <taxon>Flavobacteriales</taxon>
        <taxon>Flavobacteriaceae</taxon>
        <taxon>Winogradskyella</taxon>
    </lineage>
</organism>
<comment type="caution">
    <text evidence="2">The sequence shown here is derived from an EMBL/GenBank/DDBJ whole genome shotgun (WGS) entry which is preliminary data.</text>
</comment>
<feature type="transmembrane region" description="Helical" evidence="1">
    <location>
        <begin position="34"/>
        <end position="55"/>
    </location>
</feature>
<keyword evidence="1" id="KW-0472">Membrane</keyword>
<keyword evidence="1" id="KW-0812">Transmembrane</keyword>
<gene>
    <name evidence="2" type="ORF">QMA06_09225</name>
</gene>
<name>A0ABT7ZV55_9FLAO</name>
<accession>A0ABT7ZV55</accession>
<dbReference type="RefSeq" id="WP_290206548.1">
    <property type="nucleotide sequence ID" value="NZ_JASDDK010000002.1"/>
</dbReference>
<evidence type="ECO:0000313" key="3">
    <source>
        <dbReference type="Proteomes" id="UP001231197"/>
    </source>
</evidence>
<keyword evidence="1" id="KW-1133">Transmembrane helix</keyword>
<proteinExistence type="predicted"/>
<dbReference type="EMBL" id="JASDDK010000002">
    <property type="protein sequence ID" value="MDN3492902.1"/>
    <property type="molecule type" value="Genomic_DNA"/>
</dbReference>
<reference evidence="2 3" key="1">
    <citation type="journal article" date="2023" name="Int. J. Syst. Evol. Microbiol.">
        <title>Winogradskyella bathintestinalis sp. nov., isolated from the intestine of the deep-sea loosejaw dragonfish, Malacosteus niger.</title>
        <authorList>
            <person name="Uniacke-Lowe S."/>
            <person name="Johnson C.N."/>
            <person name="Stanton C."/>
            <person name="Hill C."/>
            <person name="Ross P."/>
        </authorList>
    </citation>
    <scope>NUCLEOTIDE SEQUENCE [LARGE SCALE GENOMIC DNA]</scope>
    <source>
        <strain evidence="2 3">APC 3343</strain>
    </source>
</reference>
<evidence type="ECO:0000313" key="2">
    <source>
        <dbReference type="EMBL" id="MDN3492902.1"/>
    </source>
</evidence>
<protein>
    <submittedName>
        <fullName evidence="2">Uncharacterized protein</fullName>
    </submittedName>
</protein>
<evidence type="ECO:0000256" key="1">
    <source>
        <dbReference type="SAM" id="Phobius"/>
    </source>
</evidence>